<evidence type="ECO:0000256" key="1">
    <source>
        <dbReference type="SAM" id="MobiDB-lite"/>
    </source>
</evidence>
<evidence type="ECO:0000313" key="3">
    <source>
        <dbReference type="EMBL" id="KAK0616362.1"/>
    </source>
</evidence>
<dbReference type="PANTHER" id="PTHR47843">
    <property type="entry name" value="BTB DOMAIN-CONTAINING PROTEIN-RELATED"/>
    <property type="match status" value="1"/>
</dbReference>
<gene>
    <name evidence="3" type="ORF">B0T14DRAFT_567968</name>
</gene>
<sequence>MPSIPVHRADLERDSEVSPNGVETTVFPDLSGLFMSERYSDLVIRCKEKHFRAHCAIVCPQSTVLDAAVRVTQATKHSVSLTNGYLLDLDGPTDVSLHSDEPDTLQRLLEFMYTGTYQETRLSRKTKVKKPKGDGLSASSGDTCTLQGDEQVGIEEYEENRYARSLTDHYWGDGWYVDDGNLNRGDTDAEDEDDESEDEEDNYDDDDEGDVDEDDSDSDESYVGHSSESASSEPSTDDDDDDDDEEMGDAEDIAAELNSDEELQVPKRHRCRSLFAHLRVYLLADKYKVEPLRKLARHRFKMEAEIVYRTAPEWPDVVDELLATSRDDDHFIRDIPTVLTASMLNTEAKFHWRMFPILQKHGGFTLRVMDHLAMSQKLSLTTHDRKLEA</sequence>
<evidence type="ECO:0000259" key="2">
    <source>
        <dbReference type="PROSITE" id="PS50097"/>
    </source>
</evidence>
<dbReference type="EMBL" id="JAULSU010000005">
    <property type="protein sequence ID" value="KAK0616362.1"/>
    <property type="molecule type" value="Genomic_DNA"/>
</dbReference>
<dbReference type="Gene3D" id="3.30.710.10">
    <property type="entry name" value="Potassium Channel Kv1.1, Chain A"/>
    <property type="match status" value="1"/>
</dbReference>
<feature type="compositionally biased region" description="Basic and acidic residues" evidence="1">
    <location>
        <begin position="7"/>
        <end position="16"/>
    </location>
</feature>
<proteinExistence type="predicted"/>
<feature type="compositionally biased region" description="Acidic residues" evidence="1">
    <location>
        <begin position="188"/>
        <end position="220"/>
    </location>
</feature>
<reference evidence="3" key="1">
    <citation type="submission" date="2023-06" db="EMBL/GenBank/DDBJ databases">
        <title>Genome-scale phylogeny and comparative genomics of the fungal order Sordariales.</title>
        <authorList>
            <consortium name="Lawrence Berkeley National Laboratory"/>
            <person name="Hensen N."/>
            <person name="Bonometti L."/>
            <person name="Westerberg I."/>
            <person name="Brannstrom I.O."/>
            <person name="Guillou S."/>
            <person name="Cros-Aarteil S."/>
            <person name="Calhoun S."/>
            <person name="Haridas S."/>
            <person name="Kuo A."/>
            <person name="Mondo S."/>
            <person name="Pangilinan J."/>
            <person name="Riley R."/>
            <person name="Labutti K."/>
            <person name="Andreopoulos B."/>
            <person name="Lipzen A."/>
            <person name="Chen C."/>
            <person name="Yanf M."/>
            <person name="Daum C."/>
            <person name="Ng V."/>
            <person name="Clum A."/>
            <person name="Steindorff A."/>
            <person name="Ohm R."/>
            <person name="Martin F."/>
            <person name="Silar P."/>
            <person name="Natvig D."/>
            <person name="Lalanne C."/>
            <person name="Gautier V."/>
            <person name="Ament-Velasquez S.L."/>
            <person name="Kruys A."/>
            <person name="Hutchinson M.I."/>
            <person name="Powell A.J."/>
            <person name="Barry K."/>
            <person name="Miller A.N."/>
            <person name="Grigoriev I.V."/>
            <person name="Debuchy R."/>
            <person name="Gladieux P."/>
            <person name="Thoren M.H."/>
            <person name="Johannesson H."/>
        </authorList>
    </citation>
    <scope>NUCLEOTIDE SEQUENCE</scope>
    <source>
        <strain evidence="3">CBS 606.72</strain>
    </source>
</reference>
<dbReference type="AlphaFoldDB" id="A0AA39WJ71"/>
<dbReference type="Proteomes" id="UP001175000">
    <property type="component" value="Unassembled WGS sequence"/>
</dbReference>
<accession>A0AA39WJ71</accession>
<organism evidence="3 4">
    <name type="scientific">Immersiella caudata</name>
    <dbReference type="NCBI Taxonomy" id="314043"/>
    <lineage>
        <taxon>Eukaryota</taxon>
        <taxon>Fungi</taxon>
        <taxon>Dikarya</taxon>
        <taxon>Ascomycota</taxon>
        <taxon>Pezizomycotina</taxon>
        <taxon>Sordariomycetes</taxon>
        <taxon>Sordariomycetidae</taxon>
        <taxon>Sordariales</taxon>
        <taxon>Lasiosphaeriaceae</taxon>
        <taxon>Immersiella</taxon>
    </lineage>
</organism>
<feature type="region of interest" description="Disordered" evidence="1">
    <location>
        <begin position="176"/>
        <end position="247"/>
    </location>
</feature>
<dbReference type="PANTHER" id="PTHR47843:SF5">
    <property type="entry name" value="BTB_POZ DOMAIN PROTEIN"/>
    <property type="match status" value="1"/>
</dbReference>
<dbReference type="InterPro" id="IPR000210">
    <property type="entry name" value="BTB/POZ_dom"/>
</dbReference>
<dbReference type="PROSITE" id="PS50097">
    <property type="entry name" value="BTB"/>
    <property type="match status" value="1"/>
</dbReference>
<dbReference type="CDD" id="cd18186">
    <property type="entry name" value="BTB_POZ_ZBTB_KLHL-like"/>
    <property type="match status" value="1"/>
</dbReference>
<comment type="caution">
    <text evidence="3">The sequence shown here is derived from an EMBL/GenBank/DDBJ whole genome shotgun (WGS) entry which is preliminary data.</text>
</comment>
<feature type="compositionally biased region" description="Acidic residues" evidence="1">
    <location>
        <begin position="235"/>
        <end position="247"/>
    </location>
</feature>
<keyword evidence="4" id="KW-1185">Reference proteome</keyword>
<evidence type="ECO:0000313" key="4">
    <source>
        <dbReference type="Proteomes" id="UP001175000"/>
    </source>
</evidence>
<feature type="compositionally biased region" description="Polar residues" evidence="1">
    <location>
        <begin position="137"/>
        <end position="148"/>
    </location>
</feature>
<protein>
    <recommendedName>
        <fullName evidence="2">BTB domain-containing protein</fullName>
    </recommendedName>
</protein>
<dbReference type="Pfam" id="PF00651">
    <property type="entry name" value="BTB"/>
    <property type="match status" value="1"/>
</dbReference>
<feature type="region of interest" description="Disordered" evidence="1">
    <location>
        <begin position="1"/>
        <end position="22"/>
    </location>
</feature>
<dbReference type="SUPFAM" id="SSF54695">
    <property type="entry name" value="POZ domain"/>
    <property type="match status" value="1"/>
</dbReference>
<feature type="region of interest" description="Disordered" evidence="1">
    <location>
        <begin position="122"/>
        <end position="149"/>
    </location>
</feature>
<feature type="domain" description="BTB" evidence="2">
    <location>
        <begin position="40"/>
        <end position="121"/>
    </location>
</feature>
<dbReference type="InterPro" id="IPR011333">
    <property type="entry name" value="SKP1/BTB/POZ_sf"/>
</dbReference>
<name>A0AA39WJ71_9PEZI</name>